<evidence type="ECO:0000256" key="1">
    <source>
        <dbReference type="SAM" id="MobiDB-lite"/>
    </source>
</evidence>
<reference evidence="2" key="1">
    <citation type="journal article" date="2020" name="Nature">
        <title>Giant virus diversity and host interactions through global metagenomics.</title>
        <authorList>
            <person name="Schulz F."/>
            <person name="Roux S."/>
            <person name="Paez-Espino D."/>
            <person name="Jungbluth S."/>
            <person name="Walsh D.A."/>
            <person name="Denef V.J."/>
            <person name="McMahon K.D."/>
            <person name="Konstantinidis K.T."/>
            <person name="Eloe-Fadrosh E.A."/>
            <person name="Kyrpides N.C."/>
            <person name="Woyke T."/>
        </authorList>
    </citation>
    <scope>NUCLEOTIDE SEQUENCE</scope>
    <source>
        <strain evidence="2">GVMAG-M-3300009163-63</strain>
    </source>
</reference>
<sequence length="371" mass="42271">MVIVQYELNNEYVPKIQNPNCGCGETDSITSEVNLKIALAVTASYMIYSFVQSDAFPETMMRFTYKAVLVYTKVNKTYNNFKTYFNNMINNGKNSNNDNNNESTISDSPTDSFTDYEIRVIKNGIKCEQFETMKIFKKSNYLGNPNDYCDSQDEEESQSQSSTTGSCDVCDVCDSQDDGEDNKDNKDGGDVKQDKITTTETTETTETNVSNAKNEQLFIMKHEQNNTIQFVPYDFIMQTLFCEPGANNYSKLNKNYTRLYRQFTENSYSISPNDLVISKAGMIVCSLELKGKIYDIDISFPYNFNVVGNIILDYTFLSWYILKEYEVAHFTADCEYTLTCISNANAVMHVYKLGKSSGLLVNLNEYEIISV</sequence>
<protein>
    <submittedName>
        <fullName evidence="2">Uncharacterized protein</fullName>
    </submittedName>
</protein>
<evidence type="ECO:0000313" key="2">
    <source>
        <dbReference type="EMBL" id="QHT34443.1"/>
    </source>
</evidence>
<dbReference type="AlphaFoldDB" id="A0A6C0F1A9"/>
<accession>A0A6C0F1A9</accession>
<organism evidence="2">
    <name type="scientific">viral metagenome</name>
    <dbReference type="NCBI Taxonomy" id="1070528"/>
    <lineage>
        <taxon>unclassified sequences</taxon>
        <taxon>metagenomes</taxon>
        <taxon>organismal metagenomes</taxon>
    </lineage>
</organism>
<dbReference type="EMBL" id="MN739000">
    <property type="protein sequence ID" value="QHT34443.1"/>
    <property type="molecule type" value="Genomic_DNA"/>
</dbReference>
<name>A0A6C0F1A9_9ZZZZ</name>
<proteinExistence type="predicted"/>
<feature type="compositionally biased region" description="Low complexity" evidence="1">
    <location>
        <begin position="198"/>
        <end position="207"/>
    </location>
</feature>
<feature type="region of interest" description="Disordered" evidence="1">
    <location>
        <begin position="177"/>
        <end position="209"/>
    </location>
</feature>
<feature type="compositionally biased region" description="Basic and acidic residues" evidence="1">
    <location>
        <begin position="182"/>
        <end position="197"/>
    </location>
</feature>